<evidence type="ECO:0000313" key="14">
    <source>
        <dbReference type="Proteomes" id="UP001221757"/>
    </source>
</evidence>
<dbReference type="InterPro" id="IPR007292">
    <property type="entry name" value="Nuclear_fusion_Kar5"/>
</dbReference>
<name>A0AAD7G9K6_MYCRO</name>
<keyword evidence="14" id="KW-1185">Reference proteome</keyword>
<comment type="caution">
    <text evidence="13">The sequence shown here is derived from an EMBL/GenBank/DDBJ whole genome shotgun (WGS) entry which is preliminary data.</text>
</comment>
<dbReference type="GO" id="GO:0005789">
    <property type="term" value="C:endoplasmic reticulum membrane"/>
    <property type="evidence" value="ECO:0007669"/>
    <property type="project" value="UniProtKB-SubCell"/>
</dbReference>
<dbReference type="GO" id="GO:0031965">
    <property type="term" value="C:nuclear membrane"/>
    <property type="evidence" value="ECO:0007669"/>
    <property type="project" value="UniProtKB-SubCell"/>
</dbReference>
<evidence type="ECO:0000256" key="10">
    <source>
        <dbReference type="ARBA" id="ARBA00023242"/>
    </source>
</evidence>
<dbReference type="Proteomes" id="UP001221757">
    <property type="component" value="Unassembled WGS sequence"/>
</dbReference>
<evidence type="ECO:0000313" key="13">
    <source>
        <dbReference type="EMBL" id="KAJ7669043.1"/>
    </source>
</evidence>
<evidence type="ECO:0000256" key="1">
    <source>
        <dbReference type="ARBA" id="ARBA00003389"/>
    </source>
</evidence>
<evidence type="ECO:0000256" key="12">
    <source>
        <dbReference type="SAM" id="SignalP"/>
    </source>
</evidence>
<evidence type="ECO:0000256" key="8">
    <source>
        <dbReference type="ARBA" id="ARBA00023136"/>
    </source>
</evidence>
<gene>
    <name evidence="13" type="ORF">B0H17DRAFT_1087224</name>
</gene>
<comment type="subcellular location">
    <subcellularLocation>
        <location evidence="11">Endoplasmic reticulum membrane</location>
    </subcellularLocation>
    <subcellularLocation>
        <location evidence="11">Nucleus membrane</location>
    </subcellularLocation>
</comment>
<evidence type="ECO:0000256" key="2">
    <source>
        <dbReference type="ARBA" id="ARBA00010473"/>
    </source>
</evidence>
<feature type="signal peptide" evidence="12">
    <location>
        <begin position="1"/>
        <end position="17"/>
    </location>
</feature>
<dbReference type="PANTHER" id="PTHR28012">
    <property type="entry name" value="NUCLEAR FUSION PROTEIN KAR5"/>
    <property type="match status" value="1"/>
</dbReference>
<keyword evidence="8" id="KW-0472">Membrane</keyword>
<proteinExistence type="inferred from homology"/>
<sequence length="437" mass="48562">MATRVLLLFRLSLCCSAFSWPRQINTAGKPISAIQPEDDLGGLLANHAAFEEYSRRPDCFRRVAGKIRVRCGDLEMNENERVKAAISMTLCELATATHHSIPLECASFTVDSDVSSTQIQGACVDAFSRSAQFWSSYSGYLREVPQLCFAFRRWNDIDTAKDIYKNSTIETMNLIQLLLAREKQDLAGKKRWDAHLSELEEVATRLKTMSNLIDVVISAASPRFENELSTIVDAFKDRLADVQTNARAEHSQVIDQISSEFQLISRRVGILTNNLNNALSPFQAQSLQAFDVANSAQELWINLTLQFSTMQQTIVEVSNGVSKATATLEASTQLAQVVHDAQIAASLSASNLAETLTQLTTTTHESLEKFNASAGLLAQNLLPRAGLTDLLWLMEAVLRSSFSAFAFAFQLTLHPQLTHPLSHTCTTSRFFPLFLRY</sequence>
<evidence type="ECO:0000256" key="7">
    <source>
        <dbReference type="ARBA" id="ARBA00022989"/>
    </source>
</evidence>
<dbReference type="GO" id="GO:0000742">
    <property type="term" value="P:karyogamy involved in conjugation with cellular fusion"/>
    <property type="evidence" value="ECO:0007669"/>
    <property type="project" value="UniProtKB-UniRule"/>
</dbReference>
<evidence type="ECO:0000256" key="6">
    <source>
        <dbReference type="ARBA" id="ARBA00022824"/>
    </source>
</evidence>
<keyword evidence="6 11" id="KW-0256">Endoplasmic reticulum</keyword>
<accession>A0AAD7G9K6</accession>
<reference evidence="13" key="1">
    <citation type="submission" date="2023-03" db="EMBL/GenBank/DDBJ databases">
        <title>Massive genome expansion in bonnet fungi (Mycena s.s.) driven by repeated elements and novel gene families across ecological guilds.</title>
        <authorList>
            <consortium name="Lawrence Berkeley National Laboratory"/>
            <person name="Harder C.B."/>
            <person name="Miyauchi S."/>
            <person name="Viragh M."/>
            <person name="Kuo A."/>
            <person name="Thoen E."/>
            <person name="Andreopoulos B."/>
            <person name="Lu D."/>
            <person name="Skrede I."/>
            <person name="Drula E."/>
            <person name="Henrissat B."/>
            <person name="Morin E."/>
            <person name="Kohler A."/>
            <person name="Barry K."/>
            <person name="LaButti K."/>
            <person name="Morin E."/>
            <person name="Salamov A."/>
            <person name="Lipzen A."/>
            <person name="Mereny Z."/>
            <person name="Hegedus B."/>
            <person name="Baldrian P."/>
            <person name="Stursova M."/>
            <person name="Weitz H."/>
            <person name="Taylor A."/>
            <person name="Grigoriev I.V."/>
            <person name="Nagy L.G."/>
            <person name="Martin F."/>
            <person name="Kauserud H."/>
        </authorList>
    </citation>
    <scope>NUCLEOTIDE SEQUENCE</scope>
    <source>
        <strain evidence="13">CBHHK067</strain>
    </source>
</reference>
<dbReference type="AlphaFoldDB" id="A0AAD7G9K6"/>
<evidence type="ECO:0000256" key="11">
    <source>
        <dbReference type="RuleBase" id="RU368082"/>
    </source>
</evidence>
<feature type="chain" id="PRO_5042296182" description="Nuclear fusion protein KAR5" evidence="12">
    <location>
        <begin position="18"/>
        <end position="437"/>
    </location>
</feature>
<evidence type="ECO:0000256" key="3">
    <source>
        <dbReference type="ARBA" id="ARBA00022459"/>
    </source>
</evidence>
<evidence type="ECO:0000256" key="4">
    <source>
        <dbReference type="ARBA" id="ARBA00022692"/>
    </source>
</evidence>
<keyword evidence="9" id="KW-0325">Glycoprotein</keyword>
<keyword evidence="10 11" id="KW-0539">Nucleus</keyword>
<keyword evidence="7" id="KW-1133">Transmembrane helix</keyword>
<organism evidence="13 14">
    <name type="scientific">Mycena rosella</name>
    <name type="common">Pink bonnet</name>
    <name type="synonym">Agaricus rosellus</name>
    <dbReference type="NCBI Taxonomy" id="1033263"/>
    <lineage>
        <taxon>Eukaryota</taxon>
        <taxon>Fungi</taxon>
        <taxon>Dikarya</taxon>
        <taxon>Basidiomycota</taxon>
        <taxon>Agaricomycotina</taxon>
        <taxon>Agaricomycetes</taxon>
        <taxon>Agaricomycetidae</taxon>
        <taxon>Agaricales</taxon>
        <taxon>Marasmiineae</taxon>
        <taxon>Mycenaceae</taxon>
        <taxon>Mycena</taxon>
    </lineage>
</organism>
<comment type="function">
    <text evidence="1 11">Required for nuclear membrane fusion during karyogamy.</text>
</comment>
<dbReference type="PANTHER" id="PTHR28012:SF1">
    <property type="entry name" value="NUCLEAR FUSION PROTEIN KAR5"/>
    <property type="match status" value="1"/>
</dbReference>
<evidence type="ECO:0008006" key="15">
    <source>
        <dbReference type="Google" id="ProtNLM"/>
    </source>
</evidence>
<keyword evidence="3 11" id="KW-0415">Karyogamy</keyword>
<dbReference type="GO" id="GO:0048288">
    <property type="term" value="P:nuclear membrane fusion involved in karyogamy"/>
    <property type="evidence" value="ECO:0007669"/>
    <property type="project" value="UniProtKB-UniRule"/>
</dbReference>
<dbReference type="Pfam" id="PF04163">
    <property type="entry name" value="Tht1"/>
    <property type="match status" value="1"/>
</dbReference>
<keyword evidence="4" id="KW-0812">Transmembrane</keyword>
<evidence type="ECO:0000256" key="9">
    <source>
        <dbReference type="ARBA" id="ARBA00023180"/>
    </source>
</evidence>
<comment type="similarity">
    <text evidence="2 11">Belongs to the KAR5 family.</text>
</comment>
<protein>
    <recommendedName>
        <fullName evidence="15">Nuclear fusion protein KAR5</fullName>
    </recommendedName>
</protein>
<evidence type="ECO:0000256" key="5">
    <source>
        <dbReference type="ARBA" id="ARBA00022729"/>
    </source>
</evidence>
<dbReference type="EMBL" id="JARKIE010000190">
    <property type="protein sequence ID" value="KAJ7669043.1"/>
    <property type="molecule type" value="Genomic_DNA"/>
</dbReference>
<keyword evidence="5 11" id="KW-0732">Signal</keyword>